<dbReference type="Proteomes" id="UP001081071">
    <property type="component" value="Unassembled WGS sequence"/>
</dbReference>
<dbReference type="Pfam" id="PF03401">
    <property type="entry name" value="TctC"/>
    <property type="match status" value="1"/>
</dbReference>
<dbReference type="PANTHER" id="PTHR42928:SF3">
    <property type="entry name" value="UPF0065 PROTEIN YFLP"/>
    <property type="match status" value="1"/>
</dbReference>
<comment type="caution">
    <text evidence="2">The sequence shown here is derived from an EMBL/GenBank/DDBJ whole genome shotgun (WGS) entry which is preliminary data.</text>
</comment>
<evidence type="ECO:0000256" key="1">
    <source>
        <dbReference type="ARBA" id="ARBA00006987"/>
    </source>
</evidence>
<organism evidence="2 3">
    <name type="scientific">Rhodococcus ruber</name>
    <dbReference type="NCBI Taxonomy" id="1830"/>
    <lineage>
        <taxon>Bacteria</taxon>
        <taxon>Bacillati</taxon>
        <taxon>Actinomycetota</taxon>
        <taxon>Actinomycetes</taxon>
        <taxon>Mycobacteriales</taxon>
        <taxon>Nocardiaceae</taxon>
        <taxon>Rhodococcus</taxon>
    </lineage>
</organism>
<dbReference type="Gene3D" id="3.40.190.10">
    <property type="entry name" value="Periplasmic binding protein-like II"/>
    <property type="match status" value="1"/>
</dbReference>
<evidence type="ECO:0000313" key="3">
    <source>
        <dbReference type="Proteomes" id="UP001081071"/>
    </source>
</evidence>
<dbReference type="SUPFAM" id="SSF53850">
    <property type="entry name" value="Periplasmic binding protein-like II"/>
    <property type="match status" value="1"/>
</dbReference>
<dbReference type="PIRSF" id="PIRSF017082">
    <property type="entry name" value="YflP"/>
    <property type="match status" value="1"/>
</dbReference>
<dbReference type="Gene3D" id="3.40.190.150">
    <property type="entry name" value="Bordetella uptake gene, domain 1"/>
    <property type="match status" value="1"/>
</dbReference>
<accession>A0ABT4MKT0</accession>
<comment type="similarity">
    <text evidence="1">Belongs to the UPF0065 (bug) family.</text>
</comment>
<reference evidence="2" key="1">
    <citation type="submission" date="2022-12" db="EMBL/GenBank/DDBJ databases">
        <authorList>
            <person name="Krivoruchko A.V."/>
            <person name="Elkin A."/>
        </authorList>
    </citation>
    <scope>NUCLEOTIDE SEQUENCE</scope>
    <source>
        <strain evidence="2">IEGM 1391</strain>
    </source>
</reference>
<evidence type="ECO:0000313" key="2">
    <source>
        <dbReference type="EMBL" id="MCZ4521576.1"/>
    </source>
</evidence>
<dbReference type="EMBL" id="JAPWIJ010000012">
    <property type="protein sequence ID" value="MCZ4521576.1"/>
    <property type="molecule type" value="Genomic_DNA"/>
</dbReference>
<name>A0ABT4MKT0_9NOCA</name>
<dbReference type="PANTHER" id="PTHR42928">
    <property type="entry name" value="TRICARBOXYLATE-BINDING PROTEIN"/>
    <property type="match status" value="1"/>
</dbReference>
<proteinExistence type="inferred from homology"/>
<gene>
    <name evidence="2" type="ORF">O4220_23910</name>
</gene>
<sequence>MRSPRLSKAGRRALVAVGLVASVAIVGIGVVDASSSGGGADARSQLTLIAPAAAGGGWDGAAREAQQALRAQGIVNNTQVVNIPGAGGTIGLSQFTGMAGDAATMMVMGITMLGAININGSDVDLGDVTPIARLADDYDVVVVPADSPILTLDDLMQAWREDPQRFSFGGGSLGSVDQMIISRMAQQNDIDPAGVNYIAYSGGGELATSLMSGTIKASVSGYEDFVDQIDAGNLRALAISAPEPVPAIDLPTLVELGYDVSLTNWRGIVAPPGITDEQRAELEAIVTELVDTPEWRDALERNRWTDTFAVGDEFAEGLRTETEFVDGIWADLGY</sequence>
<keyword evidence="3" id="KW-1185">Reference proteome</keyword>
<dbReference type="InterPro" id="IPR005064">
    <property type="entry name" value="BUG"/>
</dbReference>
<dbReference type="InterPro" id="IPR042100">
    <property type="entry name" value="Bug_dom1"/>
</dbReference>
<protein>
    <submittedName>
        <fullName evidence="2">Tripartite tricarboxylate transporter substrate binding protein</fullName>
    </submittedName>
</protein>
<dbReference type="CDD" id="cd07012">
    <property type="entry name" value="PBP2_Bug_TTT"/>
    <property type="match status" value="1"/>
</dbReference>